<evidence type="ECO:0000313" key="12">
    <source>
        <dbReference type="EMBL" id="TXL67777.1"/>
    </source>
</evidence>
<keyword evidence="13" id="KW-1185">Reference proteome</keyword>
<dbReference type="SMART" id="SM00086">
    <property type="entry name" value="PAC"/>
    <property type="match status" value="1"/>
</dbReference>
<feature type="domain" description="Histidine kinase" evidence="9">
    <location>
        <begin position="166"/>
        <end position="372"/>
    </location>
</feature>
<evidence type="ECO:0000313" key="13">
    <source>
        <dbReference type="Proteomes" id="UP000321574"/>
    </source>
</evidence>
<dbReference type="InterPro" id="IPR004358">
    <property type="entry name" value="Sig_transdc_His_kin-like_C"/>
</dbReference>
<dbReference type="InterPro" id="IPR003594">
    <property type="entry name" value="HATPase_dom"/>
</dbReference>
<dbReference type="SUPFAM" id="SSF47384">
    <property type="entry name" value="Homodimeric domain of signal transducing histidine kinase"/>
    <property type="match status" value="1"/>
</dbReference>
<proteinExistence type="predicted"/>
<dbReference type="InterPro" id="IPR005467">
    <property type="entry name" value="His_kinase_dom"/>
</dbReference>
<dbReference type="PANTHER" id="PTHR43065">
    <property type="entry name" value="SENSOR HISTIDINE KINASE"/>
    <property type="match status" value="1"/>
</dbReference>
<accession>A0A5C8P3E6</accession>
<dbReference type="Gene3D" id="3.30.450.20">
    <property type="entry name" value="PAS domain"/>
    <property type="match status" value="1"/>
</dbReference>
<evidence type="ECO:0000256" key="1">
    <source>
        <dbReference type="ARBA" id="ARBA00000085"/>
    </source>
</evidence>
<dbReference type="PROSITE" id="PS50113">
    <property type="entry name" value="PAC"/>
    <property type="match status" value="1"/>
</dbReference>
<dbReference type="SMART" id="SM00387">
    <property type="entry name" value="HATPase_c"/>
    <property type="match status" value="1"/>
</dbReference>
<comment type="catalytic activity">
    <reaction evidence="1">
        <text>ATP + protein L-histidine = ADP + protein N-phospho-L-histidine.</text>
        <dbReference type="EC" id="2.7.13.3"/>
    </reaction>
</comment>
<dbReference type="GO" id="GO:0000155">
    <property type="term" value="F:phosphorelay sensor kinase activity"/>
    <property type="evidence" value="ECO:0007669"/>
    <property type="project" value="InterPro"/>
</dbReference>
<feature type="domain" description="PAS" evidence="10">
    <location>
        <begin position="39"/>
        <end position="100"/>
    </location>
</feature>
<dbReference type="InterPro" id="IPR035965">
    <property type="entry name" value="PAS-like_dom_sf"/>
</dbReference>
<reference evidence="12 13" key="1">
    <citation type="submission" date="2019-06" db="EMBL/GenBank/DDBJ databases">
        <title>Cerasibacillus sp. nov., isolated from maize field.</title>
        <authorList>
            <person name="Lin S.-Y."/>
            <person name="Tsai C.-F."/>
            <person name="Young C.-C."/>
        </authorList>
    </citation>
    <scope>NUCLEOTIDE SEQUENCE [LARGE SCALE GENOMIC DNA]</scope>
    <source>
        <strain evidence="12 13">CC-CFT480</strain>
    </source>
</reference>
<keyword evidence="5" id="KW-0547">Nucleotide-binding</keyword>
<dbReference type="Pfam" id="PF02518">
    <property type="entry name" value="HATPase_c"/>
    <property type="match status" value="1"/>
</dbReference>
<evidence type="ECO:0000259" key="10">
    <source>
        <dbReference type="PROSITE" id="PS50112"/>
    </source>
</evidence>
<dbReference type="GO" id="GO:0005524">
    <property type="term" value="F:ATP binding"/>
    <property type="evidence" value="ECO:0007669"/>
    <property type="project" value="UniProtKB-KW"/>
</dbReference>
<keyword evidence="8" id="KW-0902">Two-component regulatory system</keyword>
<dbReference type="Gene3D" id="3.30.565.10">
    <property type="entry name" value="Histidine kinase-like ATPase, C-terminal domain"/>
    <property type="match status" value="1"/>
</dbReference>
<sequence>MMMKKEKLFTHPEKNVVTDENLSLNNIPFNEVIKDWIKDYTNDIISIWDKSGKLLYISNAVQRILGYHPSDIVNWSWRKFLNKEDANIILKNIMNPNNKEYQIESQIPQLNGHYIWCHVTIIKHRDTQTKKEYYIGFIKDISAKKEVQRLISYSEKMSIAGKLATGIAHEIRNPLTSLKGFLQLLQSGVKEKDVYFDIMVEEIKKMEAITSELLYISKPISNNIQKEESIITMLLEVIELLRPEAKLKNIIIELDTEKAENIHIKGNKSEIKQVFINIIKNAIEAMDNQGTIHIIVSVICDEVRIDVIDEGIGIDDDQIQRLEEAFFTTKENGTGLGLVICKEIITRHQGTITYFQNKDKGSTFRIILPLLKR</sequence>
<protein>
    <recommendedName>
        <fullName evidence="2">histidine kinase</fullName>
        <ecNumber evidence="2">2.7.13.3</ecNumber>
    </recommendedName>
</protein>
<dbReference type="CDD" id="cd00082">
    <property type="entry name" value="HisKA"/>
    <property type="match status" value="1"/>
</dbReference>
<dbReference type="InterPro" id="IPR003661">
    <property type="entry name" value="HisK_dim/P_dom"/>
</dbReference>
<evidence type="ECO:0000256" key="4">
    <source>
        <dbReference type="ARBA" id="ARBA00022679"/>
    </source>
</evidence>
<dbReference type="SMART" id="SM00388">
    <property type="entry name" value="HisKA"/>
    <property type="match status" value="1"/>
</dbReference>
<evidence type="ECO:0000259" key="11">
    <source>
        <dbReference type="PROSITE" id="PS50113"/>
    </source>
</evidence>
<comment type="caution">
    <text evidence="12">The sequence shown here is derived from an EMBL/GenBank/DDBJ whole genome shotgun (WGS) entry which is preliminary data.</text>
</comment>
<dbReference type="Pfam" id="PF00512">
    <property type="entry name" value="HisKA"/>
    <property type="match status" value="1"/>
</dbReference>
<evidence type="ECO:0000256" key="2">
    <source>
        <dbReference type="ARBA" id="ARBA00012438"/>
    </source>
</evidence>
<feature type="domain" description="PAC" evidence="11">
    <location>
        <begin position="101"/>
        <end position="153"/>
    </location>
</feature>
<dbReference type="CDD" id="cd00130">
    <property type="entry name" value="PAS"/>
    <property type="match status" value="1"/>
</dbReference>
<dbReference type="InterPro" id="IPR001610">
    <property type="entry name" value="PAC"/>
</dbReference>
<dbReference type="InterPro" id="IPR000700">
    <property type="entry name" value="PAS-assoc_C"/>
</dbReference>
<keyword evidence="6 12" id="KW-0418">Kinase</keyword>
<dbReference type="AlphaFoldDB" id="A0A5C8P3E6"/>
<dbReference type="EC" id="2.7.13.3" evidence="2"/>
<name>A0A5C8P3E6_9BACI</name>
<dbReference type="EMBL" id="VDUW01000001">
    <property type="protein sequence ID" value="TXL67777.1"/>
    <property type="molecule type" value="Genomic_DNA"/>
</dbReference>
<dbReference type="Pfam" id="PF13426">
    <property type="entry name" value="PAS_9"/>
    <property type="match status" value="1"/>
</dbReference>
<dbReference type="OrthoDB" id="9815750at2"/>
<evidence type="ECO:0000256" key="3">
    <source>
        <dbReference type="ARBA" id="ARBA00022553"/>
    </source>
</evidence>
<dbReference type="PANTHER" id="PTHR43065:SF10">
    <property type="entry name" value="PEROXIDE STRESS-ACTIVATED HISTIDINE KINASE MAK3"/>
    <property type="match status" value="1"/>
</dbReference>
<dbReference type="InterPro" id="IPR036097">
    <property type="entry name" value="HisK_dim/P_sf"/>
</dbReference>
<evidence type="ECO:0000256" key="8">
    <source>
        <dbReference type="ARBA" id="ARBA00023012"/>
    </source>
</evidence>
<dbReference type="PROSITE" id="PS50109">
    <property type="entry name" value="HIS_KIN"/>
    <property type="match status" value="1"/>
</dbReference>
<evidence type="ECO:0000256" key="5">
    <source>
        <dbReference type="ARBA" id="ARBA00022741"/>
    </source>
</evidence>
<dbReference type="SUPFAM" id="SSF55874">
    <property type="entry name" value="ATPase domain of HSP90 chaperone/DNA topoisomerase II/histidine kinase"/>
    <property type="match status" value="1"/>
</dbReference>
<gene>
    <name evidence="12" type="ORF">FHP05_01795</name>
</gene>
<dbReference type="PRINTS" id="PR00344">
    <property type="entry name" value="BCTRLSENSOR"/>
</dbReference>
<dbReference type="InterPro" id="IPR036890">
    <property type="entry name" value="HATPase_C_sf"/>
</dbReference>
<dbReference type="NCBIfam" id="TIGR00229">
    <property type="entry name" value="sensory_box"/>
    <property type="match status" value="1"/>
</dbReference>
<evidence type="ECO:0000256" key="6">
    <source>
        <dbReference type="ARBA" id="ARBA00022777"/>
    </source>
</evidence>
<evidence type="ECO:0000259" key="9">
    <source>
        <dbReference type="PROSITE" id="PS50109"/>
    </source>
</evidence>
<organism evidence="12 13">
    <name type="scientific">Cerasibacillus terrae</name>
    <dbReference type="NCBI Taxonomy" id="2498845"/>
    <lineage>
        <taxon>Bacteria</taxon>
        <taxon>Bacillati</taxon>
        <taxon>Bacillota</taxon>
        <taxon>Bacilli</taxon>
        <taxon>Bacillales</taxon>
        <taxon>Bacillaceae</taxon>
        <taxon>Cerasibacillus</taxon>
    </lineage>
</organism>
<dbReference type="PROSITE" id="PS50112">
    <property type="entry name" value="PAS"/>
    <property type="match status" value="1"/>
</dbReference>
<keyword evidence="7" id="KW-0067">ATP-binding</keyword>
<dbReference type="InterPro" id="IPR000014">
    <property type="entry name" value="PAS"/>
</dbReference>
<dbReference type="Proteomes" id="UP000321574">
    <property type="component" value="Unassembled WGS sequence"/>
</dbReference>
<keyword evidence="3" id="KW-0597">Phosphoprotein</keyword>
<dbReference type="Gene3D" id="1.10.287.130">
    <property type="match status" value="1"/>
</dbReference>
<evidence type="ECO:0000256" key="7">
    <source>
        <dbReference type="ARBA" id="ARBA00022840"/>
    </source>
</evidence>
<keyword evidence="4" id="KW-0808">Transferase</keyword>
<dbReference type="SUPFAM" id="SSF55785">
    <property type="entry name" value="PYP-like sensor domain (PAS domain)"/>
    <property type="match status" value="1"/>
</dbReference>